<dbReference type="RefSeq" id="WP_104716025.1">
    <property type="nucleotide sequence ID" value="NZ_PTRA01000009.1"/>
</dbReference>
<organism evidence="5 6">
    <name type="scientific">Siphonobacter curvatus</name>
    <dbReference type="NCBI Taxonomy" id="2094562"/>
    <lineage>
        <taxon>Bacteria</taxon>
        <taxon>Pseudomonadati</taxon>
        <taxon>Bacteroidota</taxon>
        <taxon>Cytophagia</taxon>
        <taxon>Cytophagales</taxon>
        <taxon>Cytophagaceae</taxon>
        <taxon>Siphonobacter</taxon>
    </lineage>
</organism>
<evidence type="ECO:0000256" key="3">
    <source>
        <dbReference type="ARBA" id="ARBA00023163"/>
    </source>
</evidence>
<dbReference type="Pfam" id="PF22200">
    <property type="entry name" value="ExsA_N"/>
    <property type="match status" value="1"/>
</dbReference>
<dbReference type="Proteomes" id="UP000239590">
    <property type="component" value="Unassembled WGS sequence"/>
</dbReference>
<keyword evidence="6" id="KW-1185">Reference proteome</keyword>
<dbReference type="EMBL" id="PTRA01000009">
    <property type="protein sequence ID" value="PQA53427.1"/>
    <property type="molecule type" value="Genomic_DNA"/>
</dbReference>
<feature type="domain" description="HTH araC/xylS-type" evidence="4">
    <location>
        <begin position="198"/>
        <end position="296"/>
    </location>
</feature>
<dbReference type="PANTHER" id="PTHR46796:SF6">
    <property type="entry name" value="ARAC SUBFAMILY"/>
    <property type="match status" value="1"/>
</dbReference>
<proteinExistence type="predicted"/>
<dbReference type="PANTHER" id="PTHR46796">
    <property type="entry name" value="HTH-TYPE TRANSCRIPTIONAL ACTIVATOR RHAS-RELATED"/>
    <property type="match status" value="1"/>
</dbReference>
<evidence type="ECO:0000313" key="5">
    <source>
        <dbReference type="EMBL" id="PQA53427.1"/>
    </source>
</evidence>
<dbReference type="GO" id="GO:0003700">
    <property type="term" value="F:DNA-binding transcription factor activity"/>
    <property type="evidence" value="ECO:0007669"/>
    <property type="project" value="InterPro"/>
</dbReference>
<evidence type="ECO:0000256" key="2">
    <source>
        <dbReference type="ARBA" id="ARBA00023125"/>
    </source>
</evidence>
<protein>
    <recommendedName>
        <fullName evidence="4">HTH araC/xylS-type domain-containing protein</fullName>
    </recommendedName>
</protein>
<dbReference type="InterPro" id="IPR050204">
    <property type="entry name" value="AraC_XylS_family_regulators"/>
</dbReference>
<dbReference type="AlphaFoldDB" id="A0A2S7IF31"/>
<dbReference type="Pfam" id="PF12833">
    <property type="entry name" value="HTH_18"/>
    <property type="match status" value="1"/>
</dbReference>
<dbReference type="PROSITE" id="PS01124">
    <property type="entry name" value="HTH_ARAC_FAMILY_2"/>
    <property type="match status" value="1"/>
</dbReference>
<keyword evidence="3" id="KW-0804">Transcription</keyword>
<comment type="caution">
    <text evidence="5">The sequence shown here is derived from an EMBL/GenBank/DDBJ whole genome shotgun (WGS) entry which is preliminary data.</text>
</comment>
<dbReference type="InterPro" id="IPR018060">
    <property type="entry name" value="HTH_AraC"/>
</dbReference>
<reference evidence="6" key="1">
    <citation type="submission" date="2018-02" db="EMBL/GenBank/DDBJ databases">
        <title>Genome sequencing of Solimonas sp. HR-BB.</title>
        <authorList>
            <person name="Lee Y."/>
            <person name="Jeon C.O."/>
        </authorList>
    </citation>
    <scope>NUCLEOTIDE SEQUENCE [LARGE SCALE GENOMIC DNA]</scope>
    <source>
        <strain evidence="6">HR-U</strain>
    </source>
</reference>
<keyword evidence="2" id="KW-0238">DNA-binding</keyword>
<accession>A0A2S7IF31</accession>
<name>A0A2S7IF31_9BACT</name>
<dbReference type="Gene3D" id="1.10.10.60">
    <property type="entry name" value="Homeodomain-like"/>
    <property type="match status" value="2"/>
</dbReference>
<dbReference type="InterPro" id="IPR009057">
    <property type="entry name" value="Homeodomain-like_sf"/>
</dbReference>
<dbReference type="GO" id="GO:0043565">
    <property type="term" value="F:sequence-specific DNA binding"/>
    <property type="evidence" value="ECO:0007669"/>
    <property type="project" value="InterPro"/>
</dbReference>
<sequence length="297" mass="34378">MLDLPLTTLDSSSENPDWLNQSQRYNHSIIQVLRYDSRLFALSCTGRMPHETRLFEPATVLLHVVQGEMQLDIHKQIHVIRAGEYGLLRKFTPARTVASVGPSEAYPVVYGFILQDEFIHRFAKPSSKVASVSSPYVDLPATALLDGFMQSIQTYVDQNQSLSRTLIDLKTQEALFALIQMEPNLQFLLHEYAVTQRTDLSEFMHRMFLYNLPLAELARQSGRSLSTFNREFRFLFGQSPHRWLMKQRLDHAYHLLQTGQVRPAELYWQVGFEDLPHFSRAFKKQFHQSPSQVFCPS</sequence>
<dbReference type="SMART" id="SM00342">
    <property type="entry name" value="HTH_ARAC"/>
    <property type="match status" value="1"/>
</dbReference>
<evidence type="ECO:0000256" key="1">
    <source>
        <dbReference type="ARBA" id="ARBA00023015"/>
    </source>
</evidence>
<dbReference type="OrthoDB" id="4480133at2"/>
<dbReference type="InterPro" id="IPR054015">
    <property type="entry name" value="ExsA-like_N"/>
</dbReference>
<dbReference type="SUPFAM" id="SSF46689">
    <property type="entry name" value="Homeodomain-like"/>
    <property type="match status" value="2"/>
</dbReference>
<keyword evidence="1" id="KW-0805">Transcription regulation</keyword>
<gene>
    <name evidence="5" type="ORF">C5O19_24600</name>
</gene>
<evidence type="ECO:0000313" key="6">
    <source>
        <dbReference type="Proteomes" id="UP000239590"/>
    </source>
</evidence>
<evidence type="ECO:0000259" key="4">
    <source>
        <dbReference type="PROSITE" id="PS01124"/>
    </source>
</evidence>